<evidence type="ECO:0000256" key="2">
    <source>
        <dbReference type="SAM" id="Phobius"/>
    </source>
</evidence>
<dbReference type="Gene3D" id="2.60.120.260">
    <property type="entry name" value="Galactose-binding domain-like"/>
    <property type="match status" value="1"/>
</dbReference>
<organism evidence="4 5">
    <name type="scientific">Luteolibacter algae</name>
    <dbReference type="NCBI Taxonomy" id="454151"/>
    <lineage>
        <taxon>Bacteria</taxon>
        <taxon>Pseudomonadati</taxon>
        <taxon>Verrucomicrobiota</taxon>
        <taxon>Verrucomicrobiia</taxon>
        <taxon>Verrucomicrobiales</taxon>
        <taxon>Verrucomicrobiaceae</taxon>
        <taxon>Luteolibacter</taxon>
    </lineage>
</organism>
<protein>
    <submittedName>
        <fullName evidence="4">Discoidin domain-containing protein</fullName>
    </submittedName>
</protein>
<sequence length="439" mass="48702">MKPHFTDFDDLVWKYLDGEITPEEFDQFQRLLSEHSDLSSRYQLLVEVHNGLDICAKLSPDKLQKPQNLLHFPNGKPILPRLLLISAAVVLVGAIVTFFAARGHTIRVKYVALKQTDFRGSDVKTGDPATNRMMHLMRGAVALEFPSKTTAIIEGPAWYQVQDNHSILLSSGTITVHHQGKPGAFKVITPVGDLTDLGTKFGVTIGNGVTDSMVMTEVYEGEVIFDDKTSTPISIKQGKGFAILGNHKSQRIVDEVNGEDVKVTGTFALTDADRDLKSLHNLALGKPASSSSHYNSIDNGETFGPSALTDNRDGDSGSPWDWSFWLAPNGESGTVTVDLLETHKISRVDLQNTRNRHHADRGLKDFEIQTSVDGVHYTTQVEARLAAIETTESSAYIYERFDFPSVEARYVRIVGKSHYKKEKHRHEGSGGLNEIRIFE</sequence>
<evidence type="ECO:0000256" key="1">
    <source>
        <dbReference type="SAM" id="MobiDB-lite"/>
    </source>
</evidence>
<name>A0ABW5D7E8_9BACT</name>
<proteinExistence type="predicted"/>
<keyword evidence="2" id="KW-0472">Membrane</keyword>
<dbReference type="PANTHER" id="PTHR30273">
    <property type="entry name" value="PERIPLASMIC SIGNAL SENSOR AND SIGMA FACTOR ACTIVATOR FECR-RELATED"/>
    <property type="match status" value="1"/>
</dbReference>
<feature type="domain" description="F5/8 type C" evidence="3">
    <location>
        <begin position="277"/>
        <end position="413"/>
    </location>
</feature>
<dbReference type="SUPFAM" id="SSF49785">
    <property type="entry name" value="Galactose-binding domain-like"/>
    <property type="match status" value="1"/>
</dbReference>
<feature type="transmembrane region" description="Helical" evidence="2">
    <location>
        <begin position="78"/>
        <end position="101"/>
    </location>
</feature>
<dbReference type="RefSeq" id="WP_386818729.1">
    <property type="nucleotide sequence ID" value="NZ_JBHUIT010000003.1"/>
</dbReference>
<accession>A0ABW5D7E8</accession>
<dbReference type="PANTHER" id="PTHR30273:SF2">
    <property type="entry name" value="PROTEIN FECR"/>
    <property type="match status" value="1"/>
</dbReference>
<feature type="compositionally biased region" description="Polar residues" evidence="1">
    <location>
        <begin position="288"/>
        <end position="299"/>
    </location>
</feature>
<gene>
    <name evidence="4" type="ORF">ACFSSA_04500</name>
</gene>
<dbReference type="PROSITE" id="PS50022">
    <property type="entry name" value="FA58C_3"/>
    <property type="match status" value="1"/>
</dbReference>
<keyword evidence="2" id="KW-1133">Transmembrane helix</keyword>
<feature type="region of interest" description="Disordered" evidence="1">
    <location>
        <begin position="287"/>
        <end position="315"/>
    </location>
</feature>
<evidence type="ECO:0000313" key="5">
    <source>
        <dbReference type="Proteomes" id="UP001597375"/>
    </source>
</evidence>
<reference evidence="5" key="1">
    <citation type="journal article" date="2019" name="Int. J. Syst. Evol. Microbiol.">
        <title>The Global Catalogue of Microorganisms (GCM) 10K type strain sequencing project: providing services to taxonomists for standard genome sequencing and annotation.</title>
        <authorList>
            <consortium name="The Broad Institute Genomics Platform"/>
            <consortium name="The Broad Institute Genome Sequencing Center for Infectious Disease"/>
            <person name="Wu L."/>
            <person name="Ma J."/>
        </authorList>
    </citation>
    <scope>NUCLEOTIDE SEQUENCE [LARGE SCALE GENOMIC DNA]</scope>
    <source>
        <strain evidence="5">CGMCC 4.7106</strain>
    </source>
</reference>
<comment type="caution">
    <text evidence="4">The sequence shown here is derived from an EMBL/GenBank/DDBJ whole genome shotgun (WGS) entry which is preliminary data.</text>
</comment>
<keyword evidence="5" id="KW-1185">Reference proteome</keyword>
<dbReference type="Proteomes" id="UP001597375">
    <property type="component" value="Unassembled WGS sequence"/>
</dbReference>
<dbReference type="EMBL" id="JBHUIT010000003">
    <property type="protein sequence ID" value="MFD2255929.1"/>
    <property type="molecule type" value="Genomic_DNA"/>
</dbReference>
<evidence type="ECO:0000313" key="4">
    <source>
        <dbReference type="EMBL" id="MFD2255929.1"/>
    </source>
</evidence>
<evidence type="ECO:0000259" key="3">
    <source>
        <dbReference type="PROSITE" id="PS50022"/>
    </source>
</evidence>
<dbReference type="InterPro" id="IPR012373">
    <property type="entry name" value="Ferrdict_sens_TM"/>
</dbReference>
<keyword evidence="2" id="KW-0812">Transmembrane</keyword>
<dbReference type="InterPro" id="IPR008979">
    <property type="entry name" value="Galactose-bd-like_sf"/>
</dbReference>
<dbReference type="Pfam" id="PF00754">
    <property type="entry name" value="F5_F8_type_C"/>
    <property type="match status" value="1"/>
</dbReference>
<dbReference type="InterPro" id="IPR000421">
    <property type="entry name" value="FA58C"/>
</dbReference>